<dbReference type="Gene3D" id="3.90.550.10">
    <property type="entry name" value="Spore Coat Polysaccharide Biosynthesis Protein SpsA, Chain A"/>
    <property type="match status" value="1"/>
</dbReference>
<comment type="catalytic activity">
    <reaction evidence="12">
        <text>a di-trans,poly-cis-dolichyl phosphate + UDP-alpha-D-glucose = a di-trans,poly-cis-dolichyl beta-D-glucosyl phosphate + UDP</text>
        <dbReference type="Rhea" id="RHEA:15401"/>
        <dbReference type="Rhea" id="RHEA-COMP:19498"/>
        <dbReference type="Rhea" id="RHEA-COMP:19502"/>
        <dbReference type="ChEBI" id="CHEBI:57525"/>
        <dbReference type="ChEBI" id="CHEBI:57683"/>
        <dbReference type="ChEBI" id="CHEBI:58223"/>
        <dbReference type="ChEBI" id="CHEBI:58885"/>
        <dbReference type="EC" id="2.4.1.117"/>
    </reaction>
    <physiologicalReaction direction="left-to-right" evidence="12">
        <dbReference type="Rhea" id="RHEA:15402"/>
    </physiologicalReaction>
</comment>
<evidence type="ECO:0000313" key="15">
    <source>
        <dbReference type="Proteomes" id="UP000245699"/>
    </source>
</evidence>
<evidence type="ECO:0000259" key="13">
    <source>
        <dbReference type="Pfam" id="PF00535"/>
    </source>
</evidence>
<evidence type="ECO:0000256" key="12">
    <source>
        <dbReference type="ARBA" id="ARBA00045097"/>
    </source>
</evidence>
<comment type="subcellular location">
    <subcellularLocation>
        <location evidence="1">Endoplasmic reticulum membrane</location>
        <topology evidence="1">Single-pass membrane protein</topology>
    </subcellularLocation>
</comment>
<evidence type="ECO:0000256" key="10">
    <source>
        <dbReference type="ARBA" id="ARBA00022989"/>
    </source>
</evidence>
<dbReference type="AlphaFoldDB" id="A0A2T9Z4F5"/>
<dbReference type="PANTHER" id="PTHR10859">
    <property type="entry name" value="GLYCOSYL TRANSFERASE"/>
    <property type="match status" value="1"/>
</dbReference>
<dbReference type="InterPro" id="IPR035518">
    <property type="entry name" value="DPG_synthase"/>
</dbReference>
<dbReference type="PANTHER" id="PTHR10859:SF91">
    <property type="entry name" value="DOLICHYL-PHOSPHATE BETA-GLUCOSYLTRANSFERASE"/>
    <property type="match status" value="1"/>
</dbReference>
<keyword evidence="6" id="KW-0808">Transferase</keyword>
<keyword evidence="15" id="KW-1185">Reference proteome</keyword>
<sequence length="220" mass="24572">MNDGSTDRTKEVALSFGKEHNLPIKVVTHVINRGKGGSVTQGVLSSSGEYILFCDADGATKFGDIDELLKASRLNGKNGLSISVGSRVANSESDKKVSRSSIRHFLQLAFHTYVYILGVRGIKDTQCGFKMFSRKAAQIIFSQMHVERFIFDIEVLLLASYYKMPISEIPVNWHEVEGSKMSIVRDSIQMALDLLAVRLNYLLGLWKIKTIDEILATRKN</sequence>
<dbReference type="CDD" id="cd04188">
    <property type="entry name" value="DPG_synthase"/>
    <property type="match status" value="1"/>
</dbReference>
<feature type="domain" description="Glycosyltransferase 2-like" evidence="13">
    <location>
        <begin position="2"/>
        <end position="137"/>
    </location>
</feature>
<evidence type="ECO:0000256" key="7">
    <source>
        <dbReference type="ARBA" id="ARBA00022692"/>
    </source>
</evidence>
<keyword evidence="7" id="KW-0812">Transmembrane</keyword>
<comment type="caution">
    <text evidence="14">The sequence shown here is derived from an EMBL/GenBank/DDBJ whole genome shotgun (WGS) entry which is preliminary data.</text>
</comment>
<dbReference type="Pfam" id="PF00535">
    <property type="entry name" value="Glycos_transf_2"/>
    <property type="match status" value="1"/>
</dbReference>
<name>A0A2T9Z4F5_9FUNG</name>
<gene>
    <name evidence="14" type="ORF">BB559_000686</name>
</gene>
<dbReference type="GO" id="GO:0005789">
    <property type="term" value="C:endoplasmic reticulum membrane"/>
    <property type="evidence" value="ECO:0007669"/>
    <property type="project" value="UniProtKB-SubCell"/>
</dbReference>
<organism evidence="14 15">
    <name type="scientific">Furculomyces boomerangus</name>
    <dbReference type="NCBI Taxonomy" id="61424"/>
    <lineage>
        <taxon>Eukaryota</taxon>
        <taxon>Fungi</taxon>
        <taxon>Fungi incertae sedis</taxon>
        <taxon>Zoopagomycota</taxon>
        <taxon>Kickxellomycotina</taxon>
        <taxon>Harpellomycetes</taxon>
        <taxon>Harpellales</taxon>
        <taxon>Harpellaceae</taxon>
        <taxon>Furculomyces</taxon>
    </lineage>
</organism>
<comment type="similarity">
    <text evidence="3">Belongs to the glycosyltransferase 2 family.</text>
</comment>
<evidence type="ECO:0000313" key="14">
    <source>
        <dbReference type="EMBL" id="PVU99449.1"/>
    </source>
</evidence>
<keyword evidence="8" id="KW-0256">Endoplasmic reticulum</keyword>
<evidence type="ECO:0000256" key="9">
    <source>
        <dbReference type="ARBA" id="ARBA00022968"/>
    </source>
</evidence>
<dbReference type="InterPro" id="IPR029044">
    <property type="entry name" value="Nucleotide-diphossugar_trans"/>
</dbReference>
<evidence type="ECO:0000256" key="2">
    <source>
        <dbReference type="ARBA" id="ARBA00004922"/>
    </source>
</evidence>
<evidence type="ECO:0000256" key="4">
    <source>
        <dbReference type="ARBA" id="ARBA00012583"/>
    </source>
</evidence>
<dbReference type="SUPFAM" id="SSF53448">
    <property type="entry name" value="Nucleotide-diphospho-sugar transferases"/>
    <property type="match status" value="1"/>
</dbReference>
<evidence type="ECO:0000256" key="8">
    <source>
        <dbReference type="ARBA" id="ARBA00022824"/>
    </source>
</evidence>
<dbReference type="STRING" id="61424.A0A2T9Z4F5"/>
<evidence type="ECO:0000256" key="5">
    <source>
        <dbReference type="ARBA" id="ARBA00022676"/>
    </source>
</evidence>
<evidence type="ECO:0000256" key="6">
    <source>
        <dbReference type="ARBA" id="ARBA00022679"/>
    </source>
</evidence>
<evidence type="ECO:0000256" key="11">
    <source>
        <dbReference type="ARBA" id="ARBA00023136"/>
    </source>
</evidence>
<keyword evidence="9" id="KW-0735">Signal-anchor</keyword>
<dbReference type="EMBL" id="MBFT01000035">
    <property type="protein sequence ID" value="PVU99449.1"/>
    <property type="molecule type" value="Genomic_DNA"/>
</dbReference>
<dbReference type="InterPro" id="IPR001173">
    <property type="entry name" value="Glyco_trans_2-like"/>
</dbReference>
<dbReference type="OrthoDB" id="3784at2759"/>
<keyword evidence="10" id="KW-1133">Transmembrane helix</keyword>
<comment type="pathway">
    <text evidence="2">Protein modification; protein glycosylation.</text>
</comment>
<proteinExistence type="inferred from homology"/>
<accession>A0A2T9Z4F5</accession>
<keyword evidence="11" id="KW-0472">Membrane</keyword>
<dbReference type="GO" id="GO:0006487">
    <property type="term" value="P:protein N-linked glycosylation"/>
    <property type="evidence" value="ECO:0007669"/>
    <property type="project" value="TreeGrafter"/>
</dbReference>
<dbReference type="Proteomes" id="UP000245699">
    <property type="component" value="Unassembled WGS sequence"/>
</dbReference>
<protein>
    <recommendedName>
        <fullName evidence="4">dolichyl-phosphate beta-glucosyltransferase</fullName>
        <ecNumber evidence="4">2.4.1.117</ecNumber>
    </recommendedName>
</protein>
<reference evidence="14 15" key="1">
    <citation type="journal article" date="2018" name="MBio">
        <title>Comparative Genomics Reveals the Core Gene Toolbox for the Fungus-Insect Symbiosis.</title>
        <authorList>
            <person name="Wang Y."/>
            <person name="Stata M."/>
            <person name="Wang W."/>
            <person name="Stajich J.E."/>
            <person name="White M.M."/>
            <person name="Moncalvo J.M."/>
        </authorList>
    </citation>
    <scope>NUCLEOTIDE SEQUENCE [LARGE SCALE GENOMIC DNA]</scope>
    <source>
        <strain evidence="14 15">AUS-77-4</strain>
    </source>
</reference>
<evidence type="ECO:0000256" key="3">
    <source>
        <dbReference type="ARBA" id="ARBA00006739"/>
    </source>
</evidence>
<evidence type="ECO:0000256" key="1">
    <source>
        <dbReference type="ARBA" id="ARBA00004389"/>
    </source>
</evidence>
<dbReference type="GO" id="GO:0004581">
    <property type="term" value="F:dolichyl-phosphate beta-glucosyltransferase activity"/>
    <property type="evidence" value="ECO:0007669"/>
    <property type="project" value="UniProtKB-EC"/>
</dbReference>
<dbReference type="EC" id="2.4.1.117" evidence="4"/>
<keyword evidence="5" id="KW-0328">Glycosyltransferase</keyword>